<reference evidence="3 4" key="1">
    <citation type="submission" date="2016-08" db="EMBL/GenBank/DDBJ databases">
        <title>A Parts List for Fungal Cellulosomes Revealed by Comparative Genomics.</title>
        <authorList>
            <consortium name="DOE Joint Genome Institute"/>
            <person name="Haitjema C.H."/>
            <person name="Gilmore S.P."/>
            <person name="Henske J.K."/>
            <person name="Solomon K.V."/>
            <person name="De Groot R."/>
            <person name="Kuo A."/>
            <person name="Mondo S.J."/>
            <person name="Salamov A.A."/>
            <person name="Labutti K."/>
            <person name="Zhao Z."/>
            <person name="Chiniquy J."/>
            <person name="Barry K."/>
            <person name="Brewer H.M."/>
            <person name="Purvine S.O."/>
            <person name="Wright A.T."/>
            <person name="Boxma B."/>
            <person name="Van Alen T."/>
            <person name="Hackstein J.H."/>
            <person name="Baker S.E."/>
            <person name="Grigoriev I.V."/>
            <person name="O'Malley M.A."/>
        </authorList>
    </citation>
    <scope>NUCLEOTIDE SEQUENCE [LARGE SCALE GENOMIC DNA]</scope>
    <source>
        <strain evidence="3 4">S4</strain>
    </source>
</reference>
<dbReference type="OrthoDB" id="20035at2759"/>
<feature type="compositionally biased region" description="Low complexity" evidence="2">
    <location>
        <begin position="292"/>
        <end position="301"/>
    </location>
</feature>
<name>A0A1Y1XR41_9FUNG</name>
<dbReference type="Proteomes" id="UP000193944">
    <property type="component" value="Unassembled WGS sequence"/>
</dbReference>
<accession>A0A1Y1XR41</accession>
<sequence length="467" mass="54469">MKEYNIHSRYYRLWIPGSDRHLTKNYYSEYVLFSAQVLLNGLTLPYLEKYNEELTNRAIDLFSCLEKLYHILYRRMKYTLSPPYTDLIPIMSDFDKFWLLFEKRLYTCYHNVFHISKIKTTQIMTGFQKFMVKTLVYCIKKNYFTLEMAYEYDPLIIVSLPRLTFVYVIYHLSNPFFFTNFPWFSKERLIDIDKINQTFNLLNKKSIEKLEYYLIHGIPNQNNNNTNKMNNTNNNNNSNKNINETIKKNNSIKKFDSLKSPKLKETINRSVTSENETKPIVITILPVTPTSNENHNNNIDNNNDDDDDNVSICSNITSTSCSSSTSSSNNTNNTINSDDSELIGDILVKKVFKSVCMIVDEFQASESSKKLNSIMKYVFNKSIAKIEKLKEEEEKNEEKKEEKILEKKKFSEITGPELKSSGSILKNNNFHYYNQKVVPTLISNTNSNYAYASTSSNSTSTFHPALP</sequence>
<evidence type="ECO:0000313" key="3">
    <source>
        <dbReference type="EMBL" id="ORX88115.1"/>
    </source>
</evidence>
<proteinExistence type="predicted"/>
<evidence type="ECO:0000256" key="1">
    <source>
        <dbReference type="SAM" id="Coils"/>
    </source>
</evidence>
<evidence type="ECO:0000256" key="2">
    <source>
        <dbReference type="SAM" id="MobiDB-lite"/>
    </source>
</evidence>
<feature type="coiled-coil region" evidence="1">
    <location>
        <begin position="379"/>
        <end position="409"/>
    </location>
</feature>
<feature type="region of interest" description="Disordered" evidence="2">
    <location>
        <begin position="286"/>
        <end position="311"/>
    </location>
</feature>
<comment type="caution">
    <text evidence="3">The sequence shown here is derived from an EMBL/GenBank/DDBJ whole genome shotgun (WGS) entry which is preliminary data.</text>
</comment>
<organism evidence="3 4">
    <name type="scientific">Anaeromyces robustus</name>
    <dbReference type="NCBI Taxonomy" id="1754192"/>
    <lineage>
        <taxon>Eukaryota</taxon>
        <taxon>Fungi</taxon>
        <taxon>Fungi incertae sedis</taxon>
        <taxon>Chytridiomycota</taxon>
        <taxon>Chytridiomycota incertae sedis</taxon>
        <taxon>Neocallimastigomycetes</taxon>
        <taxon>Neocallimastigales</taxon>
        <taxon>Neocallimastigaceae</taxon>
        <taxon>Anaeromyces</taxon>
    </lineage>
</organism>
<reference evidence="3 4" key="2">
    <citation type="submission" date="2016-08" db="EMBL/GenBank/DDBJ databases">
        <title>Pervasive Adenine N6-methylation of Active Genes in Fungi.</title>
        <authorList>
            <consortium name="DOE Joint Genome Institute"/>
            <person name="Mondo S.J."/>
            <person name="Dannebaum R.O."/>
            <person name="Kuo R.C."/>
            <person name="Labutti K."/>
            <person name="Haridas S."/>
            <person name="Kuo A."/>
            <person name="Salamov A."/>
            <person name="Ahrendt S.R."/>
            <person name="Lipzen A."/>
            <person name="Sullivan W."/>
            <person name="Andreopoulos W.B."/>
            <person name="Clum A."/>
            <person name="Lindquist E."/>
            <person name="Daum C."/>
            <person name="Ramamoorthy G.K."/>
            <person name="Gryganskyi A."/>
            <person name="Culley D."/>
            <person name="Magnuson J.K."/>
            <person name="James T.Y."/>
            <person name="O'Malley M.A."/>
            <person name="Stajich J.E."/>
            <person name="Spatafora J.W."/>
            <person name="Visel A."/>
            <person name="Grigoriev I.V."/>
        </authorList>
    </citation>
    <scope>NUCLEOTIDE SEQUENCE [LARGE SCALE GENOMIC DNA]</scope>
    <source>
        <strain evidence="3 4">S4</strain>
    </source>
</reference>
<protein>
    <submittedName>
        <fullName evidence="3">Uncharacterized protein</fullName>
    </submittedName>
</protein>
<evidence type="ECO:0000313" key="4">
    <source>
        <dbReference type="Proteomes" id="UP000193944"/>
    </source>
</evidence>
<keyword evidence="1" id="KW-0175">Coiled coil</keyword>
<keyword evidence="4" id="KW-1185">Reference proteome</keyword>
<dbReference type="AlphaFoldDB" id="A0A1Y1XR41"/>
<dbReference type="EMBL" id="MCFG01000002">
    <property type="protein sequence ID" value="ORX88115.1"/>
    <property type="molecule type" value="Genomic_DNA"/>
</dbReference>
<gene>
    <name evidence="3" type="ORF">BCR32DRAFT_239634</name>
</gene>